<feature type="compositionally biased region" description="Basic and acidic residues" evidence="1">
    <location>
        <begin position="139"/>
        <end position="150"/>
    </location>
</feature>
<dbReference type="AlphaFoldDB" id="A0A0G4HJU2"/>
<feature type="compositionally biased region" description="Low complexity" evidence="1">
    <location>
        <begin position="292"/>
        <end position="302"/>
    </location>
</feature>
<feature type="compositionally biased region" description="Basic and acidic residues" evidence="1">
    <location>
        <begin position="59"/>
        <end position="69"/>
    </location>
</feature>
<dbReference type="InterPro" id="IPR001214">
    <property type="entry name" value="SET_dom"/>
</dbReference>
<dbReference type="InterPro" id="IPR046341">
    <property type="entry name" value="SET_dom_sf"/>
</dbReference>
<reference evidence="3" key="1">
    <citation type="submission" date="2014-11" db="EMBL/GenBank/DDBJ databases">
        <authorList>
            <person name="Otto D Thomas"/>
            <person name="Naeem Raeece"/>
        </authorList>
    </citation>
    <scope>NUCLEOTIDE SEQUENCE</scope>
</reference>
<feature type="compositionally biased region" description="Basic and acidic residues" evidence="1">
    <location>
        <begin position="307"/>
        <end position="320"/>
    </location>
</feature>
<feature type="region of interest" description="Disordered" evidence="1">
    <location>
        <begin position="400"/>
        <end position="425"/>
    </location>
</feature>
<feature type="domain" description="SET" evidence="2">
    <location>
        <begin position="474"/>
        <end position="714"/>
    </location>
</feature>
<protein>
    <recommendedName>
        <fullName evidence="2">SET domain-containing protein</fullName>
    </recommendedName>
</protein>
<dbReference type="EMBL" id="CDMZ01002900">
    <property type="protein sequence ID" value="CEM44330.1"/>
    <property type="molecule type" value="Genomic_DNA"/>
</dbReference>
<dbReference type="SUPFAM" id="SSF82199">
    <property type="entry name" value="SET domain"/>
    <property type="match status" value="1"/>
</dbReference>
<proteinExistence type="predicted"/>
<evidence type="ECO:0000259" key="2">
    <source>
        <dbReference type="PROSITE" id="PS50280"/>
    </source>
</evidence>
<feature type="compositionally biased region" description="Basic and acidic residues" evidence="1">
    <location>
        <begin position="329"/>
        <end position="340"/>
    </location>
</feature>
<dbReference type="VEuPathDB" id="CryptoDB:Cvel_28279"/>
<feature type="compositionally biased region" description="Gly residues" evidence="1">
    <location>
        <begin position="455"/>
        <end position="464"/>
    </location>
</feature>
<dbReference type="PROSITE" id="PS50280">
    <property type="entry name" value="SET"/>
    <property type="match status" value="1"/>
</dbReference>
<feature type="region of interest" description="Disordered" evidence="1">
    <location>
        <begin position="59"/>
        <end position="150"/>
    </location>
</feature>
<feature type="region of interest" description="Disordered" evidence="1">
    <location>
        <begin position="447"/>
        <end position="474"/>
    </location>
</feature>
<feature type="compositionally biased region" description="Polar residues" evidence="1">
    <location>
        <begin position="85"/>
        <end position="102"/>
    </location>
</feature>
<gene>
    <name evidence="3" type="ORF">Cvel_28279</name>
</gene>
<feature type="compositionally biased region" description="Polar residues" evidence="1">
    <location>
        <begin position="628"/>
        <end position="639"/>
    </location>
</feature>
<feature type="compositionally biased region" description="Pro residues" evidence="1">
    <location>
        <begin position="282"/>
        <end position="291"/>
    </location>
</feature>
<feature type="region of interest" description="Disordered" evidence="1">
    <location>
        <begin position="580"/>
        <end position="658"/>
    </location>
</feature>
<dbReference type="Gene3D" id="1.20.5.2050">
    <property type="match status" value="1"/>
</dbReference>
<organism evidence="3">
    <name type="scientific">Chromera velia CCMP2878</name>
    <dbReference type="NCBI Taxonomy" id="1169474"/>
    <lineage>
        <taxon>Eukaryota</taxon>
        <taxon>Sar</taxon>
        <taxon>Alveolata</taxon>
        <taxon>Colpodellida</taxon>
        <taxon>Chromeraceae</taxon>
        <taxon>Chromera</taxon>
    </lineage>
</organism>
<evidence type="ECO:0000256" key="1">
    <source>
        <dbReference type="SAM" id="MobiDB-lite"/>
    </source>
</evidence>
<sequence>MRGSRNSKSGVAGVTFHPARDYPSWVACWWEGPKQRRKHFSCNSLGNDRALQEAIAWRKAREREGKGERTSFGPETDVRKRRRLSSATRPSASLPQEANSLSSEERETRKRGRKRKETPASSPAESSPSGPSKAQQMAEIHEARKKNREDKMNLMRNLVTSLQLRNQSSDSGPKEEKAKLNVLREIANAMLRRHPSTPRSSFPLPFFRTDLTQPSLTSDVPPPPPAAIQADQANGSTPDSPMEICVDVEVMPVPTDPNEPTETEKEEDAEALSPSKKKTKKPTPPLPPWLPPWSSRSSPCLPAVFDVHSRQTSDRERQAETDMEMGGEPGEKLNANKDEQEGGAEGNPIEKEDPSRPRLKGRQIFLSASLVVSDLQSFYDENFVPSRDLAVSSELLQQIQEKSREKEGEEEKGNDEQKSGGGKNLSSLCVNTSVVVVESPVLSAYHTARQAPRGGNEGGEGTSRGGTVPVAPVPPLKGSIVSKNSGLVTTRAIPKGELRLLYYGKVRQQTASRCRDVRGFTMAIPETDIFFETGSAKGGGGLSHAVVDGSALHTGHGAAFLRYASLPPECLKEMISKFEHQPGGGWKETETSPAETGDGGKEKNGSGGGDDQGGRGGEDKEKDVKSDASPSSFSDTAIPTTAKEKDGGTDVSSDLSFAPSLLPPPNSVRVAAHLANHAPVKAANMEVITENQDLLFVTNSRDLCKGEELFFCYSQSIHDKDFFPEASDKLIFLECLRKHREHVGVGAVE</sequence>
<feature type="region of interest" description="Disordered" evidence="1">
    <location>
        <begin position="193"/>
        <end position="358"/>
    </location>
</feature>
<feature type="compositionally biased region" description="Basic and acidic residues" evidence="1">
    <location>
        <begin position="401"/>
        <end position="418"/>
    </location>
</feature>
<feature type="compositionally biased region" description="Basic and acidic residues" evidence="1">
    <location>
        <begin position="612"/>
        <end position="626"/>
    </location>
</feature>
<name>A0A0G4HJU2_9ALVE</name>
<evidence type="ECO:0000313" key="3">
    <source>
        <dbReference type="EMBL" id="CEM44330.1"/>
    </source>
</evidence>
<feature type="compositionally biased region" description="Acidic residues" evidence="1">
    <location>
        <begin position="259"/>
        <end position="270"/>
    </location>
</feature>
<feature type="compositionally biased region" description="Low complexity" evidence="1">
    <location>
        <begin position="119"/>
        <end position="132"/>
    </location>
</feature>
<accession>A0A0G4HJU2</accession>